<proteinExistence type="predicted"/>
<feature type="compositionally biased region" description="Polar residues" evidence="1">
    <location>
        <begin position="344"/>
        <end position="356"/>
    </location>
</feature>
<dbReference type="InterPro" id="IPR042840">
    <property type="entry name" value="LMNTD1"/>
</dbReference>
<dbReference type="Bgee" id="ENSOCUG00000006725">
    <property type="expression patterns" value="Expressed in testis and 9 other cell types or tissues"/>
</dbReference>
<dbReference type="EMBL" id="AAGW02045005">
    <property type="status" value="NOT_ANNOTATED_CDS"/>
    <property type="molecule type" value="Genomic_DNA"/>
</dbReference>
<feature type="compositionally biased region" description="Polar residues" evidence="1">
    <location>
        <begin position="38"/>
        <end position="50"/>
    </location>
</feature>
<evidence type="ECO:0000256" key="1">
    <source>
        <dbReference type="SAM" id="MobiDB-lite"/>
    </source>
</evidence>
<dbReference type="InterPro" id="IPR001322">
    <property type="entry name" value="Lamin_tail_dom"/>
</dbReference>
<keyword evidence="4" id="KW-1185">Reference proteome</keyword>
<feature type="compositionally biased region" description="Polar residues" evidence="1">
    <location>
        <begin position="1"/>
        <end position="18"/>
    </location>
</feature>
<accession>A0A5F9CGD2</accession>
<feature type="domain" description="LTD" evidence="2">
    <location>
        <begin position="164"/>
        <end position="346"/>
    </location>
</feature>
<dbReference type="PROSITE" id="PS51841">
    <property type="entry name" value="LTD"/>
    <property type="match status" value="1"/>
</dbReference>
<reference evidence="3" key="3">
    <citation type="submission" date="2025-09" db="UniProtKB">
        <authorList>
            <consortium name="Ensembl"/>
        </authorList>
    </citation>
    <scope>IDENTIFICATION</scope>
    <source>
        <strain evidence="3">Thorbecke</strain>
    </source>
</reference>
<dbReference type="Proteomes" id="UP000001811">
    <property type="component" value="Chromosome 8"/>
</dbReference>
<dbReference type="GO" id="GO:0005635">
    <property type="term" value="C:nuclear envelope"/>
    <property type="evidence" value="ECO:0007669"/>
    <property type="project" value="TreeGrafter"/>
</dbReference>
<reference evidence="3" key="2">
    <citation type="submission" date="2025-08" db="UniProtKB">
        <authorList>
            <consortium name="Ensembl"/>
        </authorList>
    </citation>
    <scope>IDENTIFICATION</scope>
    <source>
        <strain evidence="3">Thorbecke</strain>
    </source>
</reference>
<dbReference type="SUPFAM" id="SSF74853">
    <property type="entry name" value="Lamin A/C globular tail domain"/>
    <property type="match status" value="1"/>
</dbReference>
<dbReference type="Ensembl" id="ENSOCUT00000059519.1">
    <property type="protein sequence ID" value="ENSOCUP00000032697.1"/>
    <property type="gene ID" value="ENSOCUG00000006725.4"/>
</dbReference>
<feature type="region of interest" description="Disordered" evidence="1">
    <location>
        <begin position="1"/>
        <end position="50"/>
    </location>
</feature>
<dbReference type="Gene3D" id="2.60.40.1260">
    <property type="entry name" value="Lamin Tail domain"/>
    <property type="match status" value="1"/>
</dbReference>
<protein>
    <submittedName>
        <fullName evidence="3">Lamin tail domain containing 1</fullName>
    </submittedName>
</protein>
<dbReference type="EMBL" id="AAGW02045006">
    <property type="status" value="NOT_ANNOTATED_CDS"/>
    <property type="molecule type" value="Genomic_DNA"/>
</dbReference>
<sequence>MSDTQDIQEASTALQSDASKQEMKKPEQGDDKLKAPPTKQQSSVHFFPKTTCSDEITPPLSLSLSREIPLSHYLPSSQISGVTISTIGPLASKSTMSCFPADTSFGISCFLGPKKQILSLNPEPSMIGEGDDYFLSLFGDPEKLVSQSGHTEKIYKHFSMILEEVGQSTSSSLGDIKIAEVNVQGLFVRLINASRDKELDIGNHILQQNVNGQALSLYRFLPNIVMQANSTVTAIAWYTPIHWKQAWEKLESDIEFDRCAVVTPTFRRHMFRWTMSTTSVAKDKQDQPKKATSTYEVEQDQHFLKREKEIPPTLFPNHSPWCHSPSVSAHPYSPLIEPYDTFTPGRSLSGLPTSRSTRPDLASRNGKKRKSKLKQ</sequence>
<dbReference type="GeneTree" id="ENSGT00910000144343"/>
<feature type="compositionally biased region" description="Basic residues" evidence="1">
    <location>
        <begin position="365"/>
        <end position="375"/>
    </location>
</feature>
<organism evidence="3 4">
    <name type="scientific">Oryctolagus cuniculus</name>
    <name type="common">Rabbit</name>
    <dbReference type="NCBI Taxonomy" id="9986"/>
    <lineage>
        <taxon>Eukaryota</taxon>
        <taxon>Metazoa</taxon>
        <taxon>Chordata</taxon>
        <taxon>Craniata</taxon>
        <taxon>Vertebrata</taxon>
        <taxon>Euteleostomi</taxon>
        <taxon>Mammalia</taxon>
        <taxon>Eutheria</taxon>
        <taxon>Euarchontoglires</taxon>
        <taxon>Glires</taxon>
        <taxon>Lagomorpha</taxon>
        <taxon>Leporidae</taxon>
        <taxon>Oryctolagus</taxon>
    </lineage>
</organism>
<dbReference type="AlphaFoldDB" id="A0A5F9CGD2"/>
<dbReference type="InterPro" id="IPR036415">
    <property type="entry name" value="Lamin_tail_dom_sf"/>
</dbReference>
<dbReference type="GO" id="GO:0005737">
    <property type="term" value="C:cytoplasm"/>
    <property type="evidence" value="ECO:0007669"/>
    <property type="project" value="TreeGrafter"/>
</dbReference>
<dbReference type="PANTHER" id="PTHR47012:SF1">
    <property type="entry name" value="LAMIN TAIL DOMAIN-CONTAINING PROTEIN 1"/>
    <property type="match status" value="1"/>
</dbReference>
<feature type="compositionally biased region" description="Basic and acidic residues" evidence="1">
    <location>
        <begin position="19"/>
        <end position="34"/>
    </location>
</feature>
<evidence type="ECO:0000259" key="2">
    <source>
        <dbReference type="PROSITE" id="PS51841"/>
    </source>
</evidence>
<evidence type="ECO:0000313" key="3">
    <source>
        <dbReference type="Ensembl" id="ENSOCUP00000032697.1"/>
    </source>
</evidence>
<dbReference type="EMBL" id="AAGW02045004">
    <property type="status" value="NOT_ANNOTATED_CDS"/>
    <property type="molecule type" value="Genomic_DNA"/>
</dbReference>
<dbReference type="PANTHER" id="PTHR47012">
    <property type="entry name" value="LAMIN TAIL DOMAIN-CONTAINING PROTEIN 1"/>
    <property type="match status" value="1"/>
</dbReference>
<evidence type="ECO:0000313" key="4">
    <source>
        <dbReference type="Proteomes" id="UP000001811"/>
    </source>
</evidence>
<reference evidence="3 4" key="1">
    <citation type="journal article" date="2011" name="Nature">
        <title>A high-resolution map of human evolutionary constraint using 29 mammals.</title>
        <authorList>
            <person name="Lindblad-Toh K."/>
            <person name="Garber M."/>
            <person name="Zuk O."/>
            <person name="Lin M.F."/>
            <person name="Parker B.J."/>
            <person name="Washietl S."/>
            <person name="Kheradpour P."/>
            <person name="Ernst J."/>
            <person name="Jordan G."/>
            <person name="Mauceli E."/>
            <person name="Ward L.D."/>
            <person name="Lowe C.B."/>
            <person name="Holloway A.K."/>
            <person name="Clamp M."/>
            <person name="Gnerre S."/>
            <person name="Alfoldi J."/>
            <person name="Beal K."/>
            <person name="Chang J."/>
            <person name="Clawson H."/>
            <person name="Cuff J."/>
            <person name="Di Palma F."/>
            <person name="Fitzgerald S."/>
            <person name="Flicek P."/>
            <person name="Guttman M."/>
            <person name="Hubisz M.J."/>
            <person name="Jaffe D.B."/>
            <person name="Jungreis I."/>
            <person name="Kent W.J."/>
            <person name="Kostka D."/>
            <person name="Lara M."/>
            <person name="Martins A.L."/>
            <person name="Massingham T."/>
            <person name="Moltke I."/>
            <person name="Raney B.J."/>
            <person name="Rasmussen M.D."/>
            <person name="Robinson J."/>
            <person name="Stark A."/>
            <person name="Vilella A.J."/>
            <person name="Wen J."/>
            <person name="Xie X."/>
            <person name="Zody M.C."/>
            <person name="Baldwin J."/>
            <person name="Bloom T."/>
            <person name="Chin C.W."/>
            <person name="Heiman D."/>
            <person name="Nicol R."/>
            <person name="Nusbaum C."/>
            <person name="Young S."/>
            <person name="Wilkinson J."/>
            <person name="Worley K.C."/>
            <person name="Kovar C.L."/>
            <person name="Muzny D.M."/>
            <person name="Gibbs R.A."/>
            <person name="Cree A."/>
            <person name="Dihn H.H."/>
            <person name="Fowler G."/>
            <person name="Jhangiani S."/>
            <person name="Joshi V."/>
            <person name="Lee S."/>
            <person name="Lewis L.R."/>
            <person name="Nazareth L.V."/>
            <person name="Okwuonu G."/>
            <person name="Santibanez J."/>
            <person name="Warren W.C."/>
            <person name="Mardis E.R."/>
            <person name="Weinstock G.M."/>
            <person name="Wilson R.K."/>
            <person name="Delehaunty K."/>
            <person name="Dooling D."/>
            <person name="Fronik C."/>
            <person name="Fulton L."/>
            <person name="Fulton B."/>
            <person name="Graves T."/>
            <person name="Minx P."/>
            <person name="Sodergren E."/>
            <person name="Birney E."/>
            <person name="Margulies E.H."/>
            <person name="Herrero J."/>
            <person name="Green E.D."/>
            <person name="Haussler D."/>
            <person name="Siepel A."/>
            <person name="Goldman N."/>
            <person name="Pollard K.S."/>
            <person name="Pedersen J.S."/>
            <person name="Lander E.S."/>
            <person name="Kellis M."/>
        </authorList>
    </citation>
    <scope>NUCLEOTIDE SEQUENCE [LARGE SCALE GENOMIC DNA]</scope>
    <source>
        <strain evidence="3 4">Thorbecke inbred</strain>
    </source>
</reference>
<gene>
    <name evidence="3" type="primary">LMNTD1</name>
</gene>
<name>A0A5F9CGD2_RABIT</name>
<feature type="region of interest" description="Disordered" evidence="1">
    <location>
        <begin position="343"/>
        <end position="375"/>
    </location>
</feature>